<keyword evidence="6" id="KW-0325">Glycoprotein</keyword>
<proteinExistence type="inferred from homology"/>
<dbReference type="PANTHER" id="PTHR11802">
    <property type="entry name" value="SERINE PROTEASE FAMILY S10 SERINE CARBOXYPEPTIDASE"/>
    <property type="match status" value="1"/>
</dbReference>
<dbReference type="EC" id="3.4.16.-" evidence="7"/>
<dbReference type="InterPro" id="IPR001563">
    <property type="entry name" value="Peptidase_S10"/>
</dbReference>
<evidence type="ECO:0000256" key="6">
    <source>
        <dbReference type="ARBA" id="ARBA00023180"/>
    </source>
</evidence>
<keyword evidence="2 7" id="KW-0121">Carboxypeptidase</keyword>
<evidence type="ECO:0000256" key="4">
    <source>
        <dbReference type="ARBA" id="ARBA00022729"/>
    </source>
</evidence>
<dbReference type="PRINTS" id="PR00724">
    <property type="entry name" value="CRBOXYPTASEC"/>
</dbReference>
<keyword evidence="3 7" id="KW-0645">Protease</keyword>
<evidence type="ECO:0000256" key="2">
    <source>
        <dbReference type="ARBA" id="ARBA00022645"/>
    </source>
</evidence>
<sequence>MRSILLAACLLPIAFAGRMSDVSKRKGFSPQLKRAPVMEREESNGTKTDSFRLYNNASAPYLVDSLPDIPFDVGEFYSGLIPIDMNNASRALFFIFQPTVGAPVDEITIWLNGGPGCSSLEGFLQETGLFQWSWGEYAPHINPYSWVNLTNVLWVEQPVGTGFSIGEVKATSEEDIAKDFVDFFLNFQKIFGISKFKIFVTGESYAGRYVPYISAEMIDRCEEDLDVQGALMYDPCIGEYVWAQQQAVAWPFIQEHNSVMGYNQSFMEKLEKLDESCGYKQFREDYLAFPASAVQPHKYFNATADADCDIWTMGYYEGFHTNPCFNVYEIGLQCPLLSDPLGYPTDLQYSYPGLPVYFNRSDVKAALHAPADVEWIECKGPVFVGKGGPQDEGDSSPDPIQSILPKVIEKTNRVFVGNGDLDYEIITNGTLLAIQNMTWGGKLGFQNPPNTSIDIRLPDLMYQDIFISSGFTNGTDNPQGIMGVQHYERGLMWAQTHLSGHMQPQFQGRSSYRHLQWLLGRIESL</sequence>
<feature type="signal peptide" evidence="7">
    <location>
        <begin position="1"/>
        <end position="16"/>
    </location>
</feature>
<dbReference type="Proteomes" id="UP000799753">
    <property type="component" value="Unassembled WGS sequence"/>
</dbReference>
<protein>
    <recommendedName>
        <fullName evidence="7">Carboxypeptidase</fullName>
        <ecNumber evidence="7">3.4.16.-</ecNumber>
    </recommendedName>
</protein>
<dbReference type="AlphaFoldDB" id="A0A6A6RQZ8"/>
<dbReference type="PROSITE" id="PS00131">
    <property type="entry name" value="CARBOXYPEPT_SER_SER"/>
    <property type="match status" value="1"/>
</dbReference>
<evidence type="ECO:0000313" key="8">
    <source>
        <dbReference type="EMBL" id="KAF2637627.1"/>
    </source>
</evidence>
<dbReference type="PANTHER" id="PTHR11802:SF479">
    <property type="entry name" value="CARBOXYPEPTIDASE"/>
    <property type="match status" value="1"/>
</dbReference>
<dbReference type="InterPro" id="IPR018202">
    <property type="entry name" value="Ser_caboxypep_ser_AS"/>
</dbReference>
<evidence type="ECO:0000256" key="7">
    <source>
        <dbReference type="RuleBase" id="RU361156"/>
    </source>
</evidence>
<keyword evidence="9" id="KW-1185">Reference proteome</keyword>
<dbReference type="GO" id="GO:0004185">
    <property type="term" value="F:serine-type carboxypeptidase activity"/>
    <property type="evidence" value="ECO:0007669"/>
    <property type="project" value="UniProtKB-UniRule"/>
</dbReference>
<dbReference type="FunFam" id="3.40.50.1820:FF:000118">
    <property type="entry name" value="Carboxypeptidase"/>
    <property type="match status" value="1"/>
</dbReference>
<reference evidence="8" key="1">
    <citation type="journal article" date="2020" name="Stud. Mycol.">
        <title>101 Dothideomycetes genomes: a test case for predicting lifestyles and emergence of pathogens.</title>
        <authorList>
            <person name="Haridas S."/>
            <person name="Albert R."/>
            <person name="Binder M."/>
            <person name="Bloem J."/>
            <person name="Labutti K."/>
            <person name="Salamov A."/>
            <person name="Andreopoulos B."/>
            <person name="Baker S."/>
            <person name="Barry K."/>
            <person name="Bills G."/>
            <person name="Bluhm B."/>
            <person name="Cannon C."/>
            <person name="Castanera R."/>
            <person name="Culley D."/>
            <person name="Daum C."/>
            <person name="Ezra D."/>
            <person name="Gonzalez J."/>
            <person name="Henrissat B."/>
            <person name="Kuo A."/>
            <person name="Liang C."/>
            <person name="Lipzen A."/>
            <person name="Lutzoni F."/>
            <person name="Magnuson J."/>
            <person name="Mondo S."/>
            <person name="Nolan M."/>
            <person name="Ohm R."/>
            <person name="Pangilinan J."/>
            <person name="Park H.-J."/>
            <person name="Ramirez L."/>
            <person name="Alfaro M."/>
            <person name="Sun H."/>
            <person name="Tritt A."/>
            <person name="Yoshinaga Y."/>
            <person name="Zwiers L.-H."/>
            <person name="Turgeon B."/>
            <person name="Goodwin S."/>
            <person name="Spatafora J."/>
            <person name="Crous P."/>
            <person name="Grigoriev I."/>
        </authorList>
    </citation>
    <scope>NUCLEOTIDE SEQUENCE</scope>
    <source>
        <strain evidence="8">CBS 473.64</strain>
    </source>
</reference>
<organism evidence="8 9">
    <name type="scientific">Massarina eburnea CBS 473.64</name>
    <dbReference type="NCBI Taxonomy" id="1395130"/>
    <lineage>
        <taxon>Eukaryota</taxon>
        <taxon>Fungi</taxon>
        <taxon>Dikarya</taxon>
        <taxon>Ascomycota</taxon>
        <taxon>Pezizomycotina</taxon>
        <taxon>Dothideomycetes</taxon>
        <taxon>Pleosporomycetidae</taxon>
        <taxon>Pleosporales</taxon>
        <taxon>Massarineae</taxon>
        <taxon>Massarinaceae</taxon>
        <taxon>Massarina</taxon>
    </lineage>
</organism>
<gene>
    <name evidence="8" type="ORF">P280DRAFT_492466</name>
</gene>
<keyword evidence="4 7" id="KW-0732">Signal</keyword>
<dbReference type="OrthoDB" id="443318at2759"/>
<dbReference type="Pfam" id="PF00450">
    <property type="entry name" value="Peptidase_S10"/>
    <property type="match status" value="1"/>
</dbReference>
<accession>A0A6A6RQZ8</accession>
<comment type="similarity">
    <text evidence="1 7">Belongs to the peptidase S10 family.</text>
</comment>
<dbReference type="Gene3D" id="3.40.50.1820">
    <property type="entry name" value="alpha/beta hydrolase"/>
    <property type="match status" value="1"/>
</dbReference>
<evidence type="ECO:0000313" key="9">
    <source>
        <dbReference type="Proteomes" id="UP000799753"/>
    </source>
</evidence>
<dbReference type="InterPro" id="IPR029058">
    <property type="entry name" value="AB_hydrolase_fold"/>
</dbReference>
<keyword evidence="5 7" id="KW-0378">Hydrolase</keyword>
<name>A0A6A6RQZ8_9PLEO</name>
<evidence type="ECO:0000256" key="3">
    <source>
        <dbReference type="ARBA" id="ARBA00022670"/>
    </source>
</evidence>
<dbReference type="GO" id="GO:0006508">
    <property type="term" value="P:proteolysis"/>
    <property type="evidence" value="ECO:0007669"/>
    <property type="project" value="UniProtKB-KW"/>
</dbReference>
<evidence type="ECO:0000256" key="5">
    <source>
        <dbReference type="ARBA" id="ARBA00022801"/>
    </source>
</evidence>
<dbReference type="EMBL" id="MU006793">
    <property type="protein sequence ID" value="KAF2637627.1"/>
    <property type="molecule type" value="Genomic_DNA"/>
</dbReference>
<evidence type="ECO:0000256" key="1">
    <source>
        <dbReference type="ARBA" id="ARBA00009431"/>
    </source>
</evidence>
<feature type="chain" id="PRO_5025704983" description="Carboxypeptidase" evidence="7">
    <location>
        <begin position="17"/>
        <end position="525"/>
    </location>
</feature>
<dbReference type="SUPFAM" id="SSF53474">
    <property type="entry name" value="alpha/beta-Hydrolases"/>
    <property type="match status" value="1"/>
</dbReference>